<dbReference type="Pfam" id="PF01633">
    <property type="entry name" value="Choline_kinase"/>
    <property type="match status" value="1"/>
</dbReference>
<gene>
    <name evidence="4" type="ORF">H8704_10315</name>
</gene>
<evidence type="ECO:0000313" key="4">
    <source>
        <dbReference type="EMBL" id="MBC8563014.1"/>
    </source>
</evidence>
<keyword evidence="5" id="KW-1185">Reference proteome</keyword>
<dbReference type="RefSeq" id="WP_022465117.1">
    <property type="nucleotide sequence ID" value="NZ_JACRSX010000014.1"/>
</dbReference>
<protein>
    <submittedName>
        <fullName evidence="4">NTP transferase domain-containing protein</fullName>
    </submittedName>
</protein>
<dbReference type="PANTHER" id="PTHR43584:SF5">
    <property type="entry name" value="PROTEIN LICC"/>
    <property type="match status" value="1"/>
</dbReference>
<proteinExistence type="predicted"/>
<dbReference type="EMBL" id="JACRSX010000014">
    <property type="protein sequence ID" value="MBC8563014.1"/>
    <property type="molecule type" value="Genomic_DNA"/>
</dbReference>
<comment type="caution">
    <text evidence="4">The sequence shown here is derived from an EMBL/GenBank/DDBJ whole genome shotgun (WGS) entry which is preliminary data.</text>
</comment>
<sequence length="532" mass="61920">MKNAIILAAGKSNRFAPFTYERPKALFSVKGEILIERQIKQLREANVKDIYIVVGYMKEKFFWLEQKYGVHLLLNNKFGEKGNLYSLYLARQYLGDTFLCCADHYFLHNPFLDANKENRSYRAVSYQQGKFLEFGVVCSDADVITRVMIGGCDSLAMVGPAYMNRGFSEKFRTLLEKEINDFGVSSMFWEEFYAKHISELTLYKKEFLDTEILEFECIDDLRAFDSEFLANIDSNIVSNICETLMCNRNDIVNIEVINAGLTNVSFSFECNDKRYVYRHPGGTSDSLIDRHSEIIAQNIAKKIEIDKSTIRIDEAGWKISNYIYKPRNCDFKNNADQRNHAMKDLRCLHSQNYDENIKIFDDVEEGKRLMKIASATKGNLFDEFSDIIEKVEKLYEYIKADADRLGLKKVLCHNDTYEANCLYDESGEIYWIDWEYAGLNYAANDIACILCRDNFTEDQIDAYLKSFLGRSLTREEDRYHRAFIPIAAFYWFCWGLYKGSVGDDDGFFFLPAYRNLVKYLDVALESYENEVM</sequence>
<name>A0ABR7N309_9FIRM</name>
<dbReference type="SUPFAM" id="SSF56112">
    <property type="entry name" value="Protein kinase-like (PK-like)"/>
    <property type="match status" value="1"/>
</dbReference>
<dbReference type="Gene3D" id="3.90.550.10">
    <property type="entry name" value="Spore Coat Polysaccharide Biosynthesis Protein SpsA, Chain A"/>
    <property type="match status" value="1"/>
</dbReference>
<dbReference type="PANTHER" id="PTHR43584">
    <property type="entry name" value="NUCLEOTIDYL TRANSFERASE"/>
    <property type="match status" value="1"/>
</dbReference>
<dbReference type="InterPro" id="IPR011009">
    <property type="entry name" value="Kinase-like_dom_sf"/>
</dbReference>
<dbReference type="Proteomes" id="UP000606193">
    <property type="component" value="Unassembled WGS sequence"/>
</dbReference>
<dbReference type="InterPro" id="IPR050065">
    <property type="entry name" value="GlmU-like"/>
</dbReference>
<accession>A0ABR7N309</accession>
<dbReference type="Gene3D" id="3.30.200.20">
    <property type="entry name" value="Phosphorylase Kinase, domain 1"/>
    <property type="match status" value="1"/>
</dbReference>
<keyword evidence="1 4" id="KW-0808">Transferase</keyword>
<reference evidence="4 5" key="1">
    <citation type="submission" date="2020-08" db="EMBL/GenBank/DDBJ databases">
        <title>Genome public.</title>
        <authorList>
            <person name="Liu C."/>
            <person name="Sun Q."/>
        </authorList>
    </citation>
    <scope>NUCLEOTIDE SEQUENCE [LARGE SCALE GENOMIC DNA]</scope>
    <source>
        <strain evidence="4 5">NSJ-37</strain>
    </source>
</reference>
<feature type="domain" description="MobA-like NTP transferase" evidence="3">
    <location>
        <begin position="4"/>
        <end position="118"/>
    </location>
</feature>
<dbReference type="SUPFAM" id="SSF53448">
    <property type="entry name" value="Nucleotide-diphospho-sugar transferases"/>
    <property type="match status" value="1"/>
</dbReference>
<organism evidence="4 5">
    <name type="scientific">Jutongia huaianensis</name>
    <dbReference type="NCBI Taxonomy" id="2763668"/>
    <lineage>
        <taxon>Bacteria</taxon>
        <taxon>Bacillati</taxon>
        <taxon>Bacillota</taxon>
        <taxon>Clostridia</taxon>
        <taxon>Lachnospirales</taxon>
        <taxon>Lachnospiraceae</taxon>
        <taxon>Jutongia</taxon>
    </lineage>
</organism>
<evidence type="ECO:0000313" key="5">
    <source>
        <dbReference type="Proteomes" id="UP000606193"/>
    </source>
</evidence>
<dbReference type="InterPro" id="IPR029044">
    <property type="entry name" value="Nucleotide-diphossugar_trans"/>
</dbReference>
<dbReference type="InterPro" id="IPR025877">
    <property type="entry name" value="MobA-like_NTP_Trfase"/>
</dbReference>
<dbReference type="Pfam" id="PF12804">
    <property type="entry name" value="NTP_transf_3"/>
    <property type="match status" value="1"/>
</dbReference>
<evidence type="ECO:0000256" key="1">
    <source>
        <dbReference type="ARBA" id="ARBA00022679"/>
    </source>
</evidence>
<dbReference type="GO" id="GO:0016740">
    <property type="term" value="F:transferase activity"/>
    <property type="evidence" value="ECO:0007669"/>
    <property type="project" value="UniProtKB-KW"/>
</dbReference>
<dbReference type="Gene3D" id="3.90.1200.10">
    <property type="match status" value="1"/>
</dbReference>
<keyword evidence="2" id="KW-0548">Nucleotidyltransferase</keyword>
<evidence type="ECO:0000259" key="3">
    <source>
        <dbReference type="Pfam" id="PF12804"/>
    </source>
</evidence>
<evidence type="ECO:0000256" key="2">
    <source>
        <dbReference type="ARBA" id="ARBA00022695"/>
    </source>
</evidence>